<accession>A0A977KTW5</accession>
<dbReference type="Proteomes" id="UP001065613">
    <property type="component" value="Chromosome"/>
</dbReference>
<proteinExistence type="predicted"/>
<name>A0A977KTW5_9CYAN</name>
<dbReference type="KEGG" id="wna:KA717_29865"/>
<dbReference type="EMBL" id="CP073041">
    <property type="protein sequence ID" value="UXE59868.1"/>
    <property type="molecule type" value="Genomic_DNA"/>
</dbReference>
<protein>
    <submittedName>
        <fullName evidence="1">Energy transducer TonB</fullName>
    </submittedName>
</protein>
<evidence type="ECO:0000313" key="1">
    <source>
        <dbReference type="EMBL" id="UXE59868.1"/>
    </source>
</evidence>
<dbReference type="AlphaFoldDB" id="A0A977KTW5"/>
<sequence>MQGKFQEILAQIGMVVSPEVSNESTLQSTLLQETTEGYVKTYLELLPDGTAKVIIESGFPLFEESTEEIASRIINAQQSLLTE</sequence>
<reference evidence="1" key="1">
    <citation type="submission" date="2021-04" db="EMBL/GenBank/DDBJ databases">
        <title>Genome sequence of Woronichinia naegeliana from Washington state freshwater lake bloom.</title>
        <authorList>
            <person name="Dreher T.W."/>
        </authorList>
    </citation>
    <scope>NUCLEOTIDE SEQUENCE</scope>
    <source>
        <strain evidence="1">WA131</strain>
    </source>
</reference>
<organism evidence="1">
    <name type="scientific">Woronichinia naegeliana WA131</name>
    <dbReference type="NCBI Taxonomy" id="2824559"/>
    <lineage>
        <taxon>Bacteria</taxon>
        <taxon>Bacillati</taxon>
        <taxon>Cyanobacteriota</taxon>
        <taxon>Cyanophyceae</taxon>
        <taxon>Synechococcales</taxon>
        <taxon>Coelosphaeriaceae</taxon>
        <taxon>Woronichinia</taxon>
    </lineage>
</organism>
<gene>
    <name evidence="1" type="ORF">KA717_29865</name>
</gene>